<dbReference type="Proteomes" id="UP001054252">
    <property type="component" value="Unassembled WGS sequence"/>
</dbReference>
<comment type="caution">
    <text evidence="1">The sequence shown here is derived from an EMBL/GenBank/DDBJ whole genome shotgun (WGS) entry which is preliminary data.</text>
</comment>
<accession>A0AAV5KAT6</accession>
<evidence type="ECO:0000313" key="2">
    <source>
        <dbReference type="Proteomes" id="UP001054252"/>
    </source>
</evidence>
<reference evidence="1 2" key="1">
    <citation type="journal article" date="2021" name="Commun. Biol.">
        <title>The genome of Shorea leprosula (Dipterocarpaceae) highlights the ecological relevance of drought in aseasonal tropical rainforests.</title>
        <authorList>
            <person name="Ng K.K.S."/>
            <person name="Kobayashi M.J."/>
            <person name="Fawcett J.A."/>
            <person name="Hatakeyama M."/>
            <person name="Paape T."/>
            <person name="Ng C.H."/>
            <person name="Ang C.C."/>
            <person name="Tnah L.H."/>
            <person name="Lee C.T."/>
            <person name="Nishiyama T."/>
            <person name="Sese J."/>
            <person name="O'Brien M.J."/>
            <person name="Copetti D."/>
            <person name="Mohd Noor M.I."/>
            <person name="Ong R.C."/>
            <person name="Putra M."/>
            <person name="Sireger I.Z."/>
            <person name="Indrioko S."/>
            <person name="Kosugi Y."/>
            <person name="Izuno A."/>
            <person name="Isagi Y."/>
            <person name="Lee S.L."/>
            <person name="Shimizu K.K."/>
        </authorList>
    </citation>
    <scope>NUCLEOTIDE SEQUENCE [LARGE SCALE GENOMIC DNA]</scope>
    <source>
        <strain evidence="1">214</strain>
    </source>
</reference>
<protein>
    <submittedName>
        <fullName evidence="1">Uncharacterized protein</fullName>
    </submittedName>
</protein>
<evidence type="ECO:0000313" key="1">
    <source>
        <dbReference type="EMBL" id="GKV21817.1"/>
    </source>
</evidence>
<keyword evidence="2" id="KW-1185">Reference proteome</keyword>
<dbReference type="AlphaFoldDB" id="A0AAV5KAT6"/>
<gene>
    <name evidence="1" type="ORF">SLEP1_g31759</name>
</gene>
<sequence length="69" mass="7707">MVTAMGLPKTDACKKVNIDWPLIGYDMLLPLPTYFSVCHSFKALQVPVLTSKPQEFGCCQLVEDDQLSM</sequence>
<name>A0AAV5KAT6_9ROSI</name>
<dbReference type="EMBL" id="BPVZ01000058">
    <property type="protein sequence ID" value="GKV21817.1"/>
    <property type="molecule type" value="Genomic_DNA"/>
</dbReference>
<organism evidence="1 2">
    <name type="scientific">Rubroshorea leprosula</name>
    <dbReference type="NCBI Taxonomy" id="152421"/>
    <lineage>
        <taxon>Eukaryota</taxon>
        <taxon>Viridiplantae</taxon>
        <taxon>Streptophyta</taxon>
        <taxon>Embryophyta</taxon>
        <taxon>Tracheophyta</taxon>
        <taxon>Spermatophyta</taxon>
        <taxon>Magnoliopsida</taxon>
        <taxon>eudicotyledons</taxon>
        <taxon>Gunneridae</taxon>
        <taxon>Pentapetalae</taxon>
        <taxon>rosids</taxon>
        <taxon>malvids</taxon>
        <taxon>Malvales</taxon>
        <taxon>Dipterocarpaceae</taxon>
        <taxon>Rubroshorea</taxon>
    </lineage>
</organism>
<proteinExistence type="predicted"/>